<protein>
    <recommendedName>
        <fullName evidence="3">Chitin-binding type-3 domain-containing protein</fullName>
    </recommendedName>
</protein>
<feature type="signal peptide" evidence="2">
    <location>
        <begin position="1"/>
        <end position="26"/>
    </location>
</feature>
<keyword evidence="2" id="KW-0732">Signal</keyword>
<evidence type="ECO:0000259" key="3">
    <source>
        <dbReference type="SMART" id="SM00495"/>
    </source>
</evidence>
<dbReference type="Proteomes" id="UP000588112">
    <property type="component" value="Unassembled WGS sequence"/>
</dbReference>
<dbReference type="GO" id="GO:0004553">
    <property type="term" value="F:hydrolase activity, hydrolyzing O-glycosyl compounds"/>
    <property type="evidence" value="ECO:0007669"/>
    <property type="project" value="InterPro"/>
</dbReference>
<evidence type="ECO:0000313" key="4">
    <source>
        <dbReference type="EMBL" id="MBB5631561.1"/>
    </source>
</evidence>
<dbReference type="GO" id="GO:0005975">
    <property type="term" value="P:carbohydrate metabolic process"/>
    <property type="evidence" value="ECO:0007669"/>
    <property type="project" value="InterPro"/>
</dbReference>
<dbReference type="RefSeq" id="WP_184618032.1">
    <property type="nucleotide sequence ID" value="NZ_BOOS01000009.1"/>
</dbReference>
<dbReference type="GO" id="GO:0005576">
    <property type="term" value="C:extracellular region"/>
    <property type="evidence" value="ECO:0007669"/>
    <property type="project" value="InterPro"/>
</dbReference>
<dbReference type="SMART" id="SM00495">
    <property type="entry name" value="ChtBD3"/>
    <property type="match status" value="1"/>
</dbReference>
<gene>
    <name evidence="4" type="ORF">BJ981_007347</name>
</gene>
<feature type="chain" id="PRO_5031261689" description="Chitin-binding type-3 domain-containing protein" evidence="2">
    <location>
        <begin position="27"/>
        <end position="381"/>
    </location>
</feature>
<accession>A0A7W8ZCM1</accession>
<dbReference type="Gene3D" id="2.10.10.20">
    <property type="entry name" value="Carbohydrate-binding module superfamily 5/12"/>
    <property type="match status" value="1"/>
</dbReference>
<proteinExistence type="predicted"/>
<evidence type="ECO:0000256" key="2">
    <source>
        <dbReference type="SAM" id="SignalP"/>
    </source>
</evidence>
<dbReference type="SUPFAM" id="SSF51055">
    <property type="entry name" value="Carbohydrate binding domain"/>
    <property type="match status" value="1"/>
</dbReference>
<keyword evidence="5" id="KW-1185">Reference proteome</keyword>
<evidence type="ECO:0000313" key="5">
    <source>
        <dbReference type="Proteomes" id="UP000588112"/>
    </source>
</evidence>
<dbReference type="GO" id="GO:0030246">
    <property type="term" value="F:carbohydrate binding"/>
    <property type="evidence" value="ECO:0007669"/>
    <property type="project" value="InterPro"/>
</dbReference>
<keyword evidence="1" id="KW-0378">Hydrolase</keyword>
<reference evidence="4 5" key="1">
    <citation type="submission" date="2020-08" db="EMBL/GenBank/DDBJ databases">
        <title>Sequencing the genomes of 1000 actinobacteria strains.</title>
        <authorList>
            <person name="Klenk H.-P."/>
        </authorList>
    </citation>
    <scope>NUCLEOTIDE SEQUENCE [LARGE SCALE GENOMIC DNA]</scope>
    <source>
        <strain evidence="4 5">DSM 45790</strain>
    </source>
</reference>
<dbReference type="InterPro" id="IPR036573">
    <property type="entry name" value="CBM_sf_5/12"/>
</dbReference>
<dbReference type="Pfam" id="PF02839">
    <property type="entry name" value="CBM_5_12"/>
    <property type="match status" value="1"/>
</dbReference>
<feature type="domain" description="Chitin-binding type-3" evidence="3">
    <location>
        <begin position="335"/>
        <end position="381"/>
    </location>
</feature>
<comment type="caution">
    <text evidence="4">The sequence shown here is derived from an EMBL/GenBank/DDBJ whole genome shotgun (WGS) entry which is preliminary data.</text>
</comment>
<name>A0A7W8ZCM1_9ACTN</name>
<dbReference type="InterPro" id="IPR003610">
    <property type="entry name" value="CBM5/12"/>
</dbReference>
<dbReference type="AlphaFoldDB" id="A0A7W8ZCM1"/>
<evidence type="ECO:0000256" key="1">
    <source>
        <dbReference type="ARBA" id="ARBA00022801"/>
    </source>
</evidence>
<dbReference type="EMBL" id="JACHBR010000003">
    <property type="protein sequence ID" value="MBB5631561.1"/>
    <property type="molecule type" value="Genomic_DNA"/>
</dbReference>
<sequence>MKRLVRLCAVVLAAVMAGGLADPALATPPEPDYTVALTETSGTTDQGGVASTTFTSTVITGGTTIALSARGAPEGVTVTFAPEYTYSGGGSAIAITTSRATPPGTYPIAIDARAGISHSVTYTLTVLPVDPASDFTVALGDPAPTVDRGTSGAVTLTSATGGAAPQTVALSAVVAHQGIGVSIAPATITSGESSVITLSPANLPFGSYNVIVYATGTVRRAAVLRLTVRDGRPDDFSVRLLPATATVDPGQGASTTALLQTTQGRRQRVTFSSSGAPEGVTVTGWPSPADSDAYVAVRVVVGQKVPGGTYPITLAFTGAVTRTATYTLTVRPRVIPAWQAGHVYFVGDLALYDGVVYRCTYQHTSMPGWEPPRMPSLWALW</sequence>
<organism evidence="4 5">
    <name type="scientific">Sphaerisporangium krabiense</name>
    <dbReference type="NCBI Taxonomy" id="763782"/>
    <lineage>
        <taxon>Bacteria</taxon>
        <taxon>Bacillati</taxon>
        <taxon>Actinomycetota</taxon>
        <taxon>Actinomycetes</taxon>
        <taxon>Streptosporangiales</taxon>
        <taxon>Streptosporangiaceae</taxon>
        <taxon>Sphaerisporangium</taxon>
    </lineage>
</organism>
<dbReference type="CDD" id="cd12214">
    <property type="entry name" value="ChiA1_BD"/>
    <property type="match status" value="1"/>
</dbReference>